<dbReference type="GO" id="GO:0003700">
    <property type="term" value="F:DNA-binding transcription factor activity"/>
    <property type="evidence" value="ECO:0007669"/>
    <property type="project" value="InterPro"/>
</dbReference>
<keyword evidence="3 6" id="KW-0238">DNA-binding</keyword>
<comment type="similarity">
    <text evidence="1">Belongs to the LysR transcriptional regulatory family.</text>
</comment>
<dbReference type="PRINTS" id="PR00039">
    <property type="entry name" value="HTHLYSR"/>
</dbReference>
<dbReference type="EMBL" id="FUYJ01000002">
    <property type="protein sequence ID" value="SKA95146.1"/>
    <property type="molecule type" value="Genomic_DNA"/>
</dbReference>
<organism evidence="6 7">
    <name type="scientific">Sporosarcina newyorkensis</name>
    <dbReference type="NCBI Taxonomy" id="759851"/>
    <lineage>
        <taxon>Bacteria</taxon>
        <taxon>Bacillati</taxon>
        <taxon>Bacillota</taxon>
        <taxon>Bacilli</taxon>
        <taxon>Bacillales</taxon>
        <taxon>Caryophanaceae</taxon>
        <taxon>Sporosarcina</taxon>
    </lineage>
</organism>
<dbReference type="PANTHER" id="PTHR30126:SF39">
    <property type="entry name" value="HTH-TYPE TRANSCRIPTIONAL REGULATOR CYSL"/>
    <property type="match status" value="1"/>
</dbReference>
<reference evidence="7" key="1">
    <citation type="submission" date="2017-02" db="EMBL/GenBank/DDBJ databases">
        <authorList>
            <person name="Varghese N."/>
            <person name="Submissions S."/>
        </authorList>
    </citation>
    <scope>NUCLEOTIDE SEQUENCE [LARGE SCALE GENOMIC DNA]</scope>
    <source>
        <strain evidence="7">DSM 23966</strain>
    </source>
</reference>
<dbReference type="InterPro" id="IPR036390">
    <property type="entry name" value="WH_DNA-bd_sf"/>
</dbReference>
<dbReference type="Pfam" id="PF00126">
    <property type="entry name" value="HTH_1"/>
    <property type="match status" value="1"/>
</dbReference>
<evidence type="ECO:0000313" key="7">
    <source>
        <dbReference type="Proteomes" id="UP000190042"/>
    </source>
</evidence>
<proteinExistence type="inferred from homology"/>
<gene>
    <name evidence="6" type="ORF">SAMN04244570_1553</name>
</gene>
<evidence type="ECO:0000256" key="1">
    <source>
        <dbReference type="ARBA" id="ARBA00009437"/>
    </source>
</evidence>
<dbReference type="CDD" id="cd08420">
    <property type="entry name" value="PBP2_CysL_like"/>
    <property type="match status" value="1"/>
</dbReference>
<evidence type="ECO:0000259" key="5">
    <source>
        <dbReference type="PROSITE" id="PS50931"/>
    </source>
</evidence>
<dbReference type="Gene3D" id="3.40.190.10">
    <property type="entry name" value="Periplasmic binding protein-like II"/>
    <property type="match status" value="2"/>
</dbReference>
<evidence type="ECO:0000313" key="6">
    <source>
        <dbReference type="EMBL" id="SKA95146.1"/>
    </source>
</evidence>
<dbReference type="SUPFAM" id="SSF53850">
    <property type="entry name" value="Periplasmic binding protein-like II"/>
    <property type="match status" value="1"/>
</dbReference>
<keyword evidence="7" id="KW-1185">Reference proteome</keyword>
<dbReference type="Proteomes" id="UP000190042">
    <property type="component" value="Unassembled WGS sequence"/>
</dbReference>
<keyword evidence="4" id="KW-0804">Transcription</keyword>
<dbReference type="InterPro" id="IPR036388">
    <property type="entry name" value="WH-like_DNA-bd_sf"/>
</dbReference>
<dbReference type="InterPro" id="IPR000847">
    <property type="entry name" value="LysR_HTH_N"/>
</dbReference>
<dbReference type="AlphaFoldDB" id="A0A1T4Y044"/>
<dbReference type="PROSITE" id="PS50931">
    <property type="entry name" value="HTH_LYSR"/>
    <property type="match status" value="1"/>
</dbReference>
<sequence length="322" mass="36130">MIMISNYIYEKELLPIDHQLQVFIAVAERKNFSRAAEDLHMTQPAVSQYIRSFEESIGVRLLERTNKYVRLNRAGEIAYHHAKEIVGLYSKMHNLVDDLANKASGSLTIGASYTFGEYVLPHILSKLVAEYPSIEPSVTIGNTADIAELVISHQLDVGLIEGHFKEATPLQNENFAEDAMYVVASPIHPLVRKKGRLSIGELSNDLWLLREEGSGTREAAETFFSQSGFRPARVMQFSSTQPIKESVEAGLGISLLSQWAIQKELRHGELKTLPVKGTPFKRNFSIVTNSPFQTKALQVFIDLLKNNEDLTVLNQKNSTNMK</sequence>
<protein>
    <submittedName>
        <fullName evidence="6">DNA-binding transcriptional regulator, LysR family</fullName>
    </submittedName>
</protein>
<dbReference type="FunFam" id="1.10.10.10:FF:000001">
    <property type="entry name" value="LysR family transcriptional regulator"/>
    <property type="match status" value="1"/>
</dbReference>
<dbReference type="PANTHER" id="PTHR30126">
    <property type="entry name" value="HTH-TYPE TRANSCRIPTIONAL REGULATOR"/>
    <property type="match status" value="1"/>
</dbReference>
<feature type="domain" description="HTH lysR-type" evidence="5">
    <location>
        <begin position="18"/>
        <end position="72"/>
    </location>
</feature>
<keyword evidence="2" id="KW-0805">Transcription regulation</keyword>
<dbReference type="GO" id="GO:0000976">
    <property type="term" value="F:transcription cis-regulatory region binding"/>
    <property type="evidence" value="ECO:0007669"/>
    <property type="project" value="TreeGrafter"/>
</dbReference>
<evidence type="ECO:0000256" key="2">
    <source>
        <dbReference type="ARBA" id="ARBA00023015"/>
    </source>
</evidence>
<evidence type="ECO:0000256" key="3">
    <source>
        <dbReference type="ARBA" id="ARBA00023125"/>
    </source>
</evidence>
<dbReference type="Gene3D" id="1.10.10.10">
    <property type="entry name" value="Winged helix-like DNA-binding domain superfamily/Winged helix DNA-binding domain"/>
    <property type="match status" value="1"/>
</dbReference>
<dbReference type="SUPFAM" id="SSF46785">
    <property type="entry name" value="Winged helix' DNA-binding domain"/>
    <property type="match status" value="1"/>
</dbReference>
<name>A0A1T4Y044_9BACL</name>
<dbReference type="InterPro" id="IPR005119">
    <property type="entry name" value="LysR_subst-bd"/>
</dbReference>
<dbReference type="Pfam" id="PF03466">
    <property type="entry name" value="LysR_substrate"/>
    <property type="match status" value="1"/>
</dbReference>
<evidence type="ECO:0000256" key="4">
    <source>
        <dbReference type="ARBA" id="ARBA00023163"/>
    </source>
</evidence>
<accession>A0A1T4Y044</accession>